<dbReference type="PANTHER" id="PTHR31669">
    <property type="entry name" value="PROTEIN FAR1-RELATED SEQUENCE 10-RELATED"/>
    <property type="match status" value="1"/>
</dbReference>
<keyword evidence="2 6" id="KW-0479">Metal-binding</keyword>
<evidence type="ECO:0000313" key="8">
    <source>
        <dbReference type="EMBL" id="GAU32125.1"/>
    </source>
</evidence>
<dbReference type="GO" id="GO:0005634">
    <property type="term" value="C:nucleus"/>
    <property type="evidence" value="ECO:0007669"/>
    <property type="project" value="UniProtKB-SubCell"/>
</dbReference>
<dbReference type="GO" id="GO:0006355">
    <property type="term" value="P:regulation of DNA-templated transcription"/>
    <property type="evidence" value="ECO:0007669"/>
    <property type="project" value="UniProtKB-UniRule"/>
</dbReference>
<dbReference type="GO" id="GO:0008270">
    <property type="term" value="F:zinc ion binding"/>
    <property type="evidence" value="ECO:0007669"/>
    <property type="project" value="UniProtKB-UniRule"/>
</dbReference>
<comment type="function">
    <text evidence="6">Putative transcription activator involved in regulating light control of development.</text>
</comment>
<evidence type="ECO:0000256" key="6">
    <source>
        <dbReference type="RuleBase" id="RU367018"/>
    </source>
</evidence>
<dbReference type="PANTHER" id="PTHR31669:SF281">
    <property type="entry name" value="PROTEIN FAR1-RELATED SEQUENCE"/>
    <property type="match status" value="1"/>
</dbReference>
<evidence type="ECO:0000313" key="9">
    <source>
        <dbReference type="Proteomes" id="UP000242715"/>
    </source>
</evidence>
<dbReference type="InterPro" id="IPR007527">
    <property type="entry name" value="Znf_SWIM"/>
</dbReference>
<comment type="similarity">
    <text evidence="1 6">Belongs to the FHY3/FAR1 family.</text>
</comment>
<dbReference type="SMART" id="SM00575">
    <property type="entry name" value="ZnF_PMZ"/>
    <property type="match status" value="1"/>
</dbReference>
<dbReference type="Pfam" id="PF04434">
    <property type="entry name" value="SWIM"/>
    <property type="match status" value="1"/>
</dbReference>
<gene>
    <name evidence="8" type="ORF">TSUD_218760</name>
</gene>
<dbReference type="AlphaFoldDB" id="A0A2Z6N897"/>
<dbReference type="EMBL" id="DF973484">
    <property type="protein sequence ID" value="GAU32125.1"/>
    <property type="molecule type" value="Genomic_DNA"/>
</dbReference>
<dbReference type="InterPro" id="IPR006564">
    <property type="entry name" value="Znf_PMZ"/>
</dbReference>
<evidence type="ECO:0000256" key="2">
    <source>
        <dbReference type="ARBA" id="ARBA00022723"/>
    </source>
</evidence>
<organism evidence="8 9">
    <name type="scientific">Trifolium subterraneum</name>
    <name type="common">Subterranean clover</name>
    <dbReference type="NCBI Taxonomy" id="3900"/>
    <lineage>
        <taxon>Eukaryota</taxon>
        <taxon>Viridiplantae</taxon>
        <taxon>Streptophyta</taxon>
        <taxon>Embryophyta</taxon>
        <taxon>Tracheophyta</taxon>
        <taxon>Spermatophyta</taxon>
        <taxon>Magnoliopsida</taxon>
        <taxon>eudicotyledons</taxon>
        <taxon>Gunneridae</taxon>
        <taxon>Pentapetalae</taxon>
        <taxon>rosids</taxon>
        <taxon>fabids</taxon>
        <taxon>Fabales</taxon>
        <taxon>Fabaceae</taxon>
        <taxon>Papilionoideae</taxon>
        <taxon>50 kb inversion clade</taxon>
        <taxon>NPAAA clade</taxon>
        <taxon>Hologalegina</taxon>
        <taxon>IRL clade</taxon>
        <taxon>Trifolieae</taxon>
        <taxon>Trifolium</taxon>
    </lineage>
</organism>
<dbReference type="InterPro" id="IPR031052">
    <property type="entry name" value="FHY3/FAR1"/>
</dbReference>
<evidence type="ECO:0000256" key="1">
    <source>
        <dbReference type="ARBA" id="ARBA00005889"/>
    </source>
</evidence>
<feature type="domain" description="SWIM-type" evidence="7">
    <location>
        <begin position="182"/>
        <end position="218"/>
    </location>
</feature>
<proteinExistence type="inferred from homology"/>
<dbReference type="Proteomes" id="UP000242715">
    <property type="component" value="Unassembled WGS sequence"/>
</dbReference>
<keyword evidence="6" id="KW-0539">Nucleus</keyword>
<comment type="subcellular location">
    <subcellularLocation>
        <location evidence="6">Nucleus</location>
    </subcellularLocation>
</comment>
<protein>
    <recommendedName>
        <fullName evidence="6">Protein FAR1-RELATED SEQUENCE</fullName>
    </recommendedName>
</protein>
<sequence>MAKGLVEVMPESYHCLCTWHLMQNCIKNLSNLMKGGSHFLTDFKKCVYGYDDEEQFEEAWRNLLVNYEAEDSKWLIRAYTLKEKWASCYIKKAFTLGMRSTQLKEKRYNESKCEYEARQKIPRLRNSYADMLQQMSELYTPTIFDLFQDEYELFAACSIKSMNMHNSSIDYVISMARDLGEWRVFFDLDKKSISCSCRKFESFGILCCHCLRVFIHMDVKSVPEHYILKRWTKSARSGALPNVDVSHDVEDVDFSPKQCYKEICPRLIRIATEACRSQETFTFLYKVVDELDRCILQFQNCQVSSAQVNVFLGKVKDIESSIDGSIQINARSVKIIKNSKNGDLSDSQRQVQYEVPNTSASIWPINVVCNKAPMEHNDATSSFDVTSFTSLLMTNLDEDATPLINP</sequence>
<reference evidence="9" key="1">
    <citation type="journal article" date="2017" name="Front. Plant Sci.">
        <title>Climate Clever Clovers: New Paradigm to Reduce the Environmental Footprint of Ruminants by Breeding Low Methanogenic Forages Utilizing Haplotype Variation.</title>
        <authorList>
            <person name="Kaur P."/>
            <person name="Appels R."/>
            <person name="Bayer P.E."/>
            <person name="Keeble-Gagnere G."/>
            <person name="Wang J."/>
            <person name="Hirakawa H."/>
            <person name="Shirasawa K."/>
            <person name="Vercoe P."/>
            <person name="Stefanova K."/>
            <person name="Durmic Z."/>
            <person name="Nichols P."/>
            <person name="Revell C."/>
            <person name="Isobe S.N."/>
            <person name="Edwards D."/>
            <person name="Erskine W."/>
        </authorList>
    </citation>
    <scope>NUCLEOTIDE SEQUENCE [LARGE SCALE GENOMIC DNA]</scope>
    <source>
        <strain evidence="9">cv. Daliak</strain>
    </source>
</reference>
<keyword evidence="9" id="KW-1185">Reference proteome</keyword>
<dbReference type="OrthoDB" id="1672286at2759"/>
<evidence type="ECO:0000256" key="5">
    <source>
        <dbReference type="PROSITE-ProRule" id="PRU00325"/>
    </source>
</evidence>
<accession>A0A2Z6N897</accession>
<evidence type="ECO:0000259" key="7">
    <source>
        <dbReference type="PROSITE" id="PS50966"/>
    </source>
</evidence>
<dbReference type="PROSITE" id="PS50966">
    <property type="entry name" value="ZF_SWIM"/>
    <property type="match status" value="1"/>
</dbReference>
<keyword evidence="3 5" id="KW-0863">Zinc-finger</keyword>
<name>A0A2Z6N897_TRISU</name>
<evidence type="ECO:0000256" key="3">
    <source>
        <dbReference type="ARBA" id="ARBA00022771"/>
    </source>
</evidence>
<evidence type="ECO:0000256" key="4">
    <source>
        <dbReference type="ARBA" id="ARBA00022833"/>
    </source>
</evidence>
<keyword evidence="4 6" id="KW-0862">Zinc</keyword>